<evidence type="ECO:0000256" key="5">
    <source>
        <dbReference type="ARBA" id="ARBA00022840"/>
    </source>
</evidence>
<feature type="region of interest" description="Disordered" evidence="9">
    <location>
        <begin position="428"/>
        <end position="465"/>
    </location>
</feature>
<keyword evidence="5 7" id="KW-0067">ATP-binding</keyword>
<keyword evidence="3 7" id="KW-0547">Nucleotide-binding</keyword>
<evidence type="ECO:0000256" key="8">
    <source>
        <dbReference type="PIRSR" id="PIRSR630616-3"/>
    </source>
</evidence>
<feature type="active site" description="Proton acceptor" evidence="6">
    <location>
        <position position="718"/>
    </location>
</feature>
<feature type="region of interest" description="Disordered" evidence="9">
    <location>
        <begin position="376"/>
        <end position="395"/>
    </location>
</feature>
<feature type="compositionally biased region" description="Pro residues" evidence="9">
    <location>
        <begin position="381"/>
        <end position="393"/>
    </location>
</feature>
<feature type="binding site" evidence="7">
    <location>
        <begin position="722"/>
        <end position="723"/>
    </location>
    <ligand>
        <name>ATP</name>
        <dbReference type="ChEBI" id="CHEBI:30616"/>
    </ligand>
</feature>
<dbReference type="PROSITE" id="PS00108">
    <property type="entry name" value="PROTEIN_KINASE_ST"/>
    <property type="match status" value="1"/>
</dbReference>
<evidence type="ECO:0000256" key="2">
    <source>
        <dbReference type="ARBA" id="ARBA00022679"/>
    </source>
</evidence>
<feature type="region of interest" description="Disordered" evidence="9">
    <location>
        <begin position="21"/>
        <end position="41"/>
    </location>
</feature>
<feature type="compositionally biased region" description="Basic and acidic residues" evidence="9">
    <location>
        <begin position="290"/>
        <end position="309"/>
    </location>
</feature>
<dbReference type="InterPro" id="IPR008271">
    <property type="entry name" value="Ser/Thr_kinase_AS"/>
</dbReference>
<evidence type="ECO:0000313" key="12">
    <source>
        <dbReference type="Proteomes" id="UP001165080"/>
    </source>
</evidence>
<dbReference type="SUPFAM" id="SSF56112">
    <property type="entry name" value="Protein kinase-like (PK-like)"/>
    <property type="match status" value="1"/>
</dbReference>
<dbReference type="Pfam" id="PF00069">
    <property type="entry name" value="Pkinase"/>
    <property type="match status" value="1"/>
</dbReference>
<dbReference type="GO" id="GO:0004674">
    <property type="term" value="F:protein serine/threonine kinase activity"/>
    <property type="evidence" value="ECO:0007669"/>
    <property type="project" value="UniProtKB-KW"/>
</dbReference>
<reference evidence="11 12" key="1">
    <citation type="journal article" date="2023" name="Commun. Biol.">
        <title>Reorganization of the ancestral sex-determining regions during the evolution of trioecy in Pleodorina starrii.</title>
        <authorList>
            <person name="Takahashi K."/>
            <person name="Suzuki S."/>
            <person name="Kawai-Toyooka H."/>
            <person name="Yamamoto K."/>
            <person name="Hamaji T."/>
            <person name="Ootsuki R."/>
            <person name="Yamaguchi H."/>
            <person name="Kawachi M."/>
            <person name="Higashiyama T."/>
            <person name="Nozaki H."/>
        </authorList>
    </citation>
    <scope>NUCLEOTIDE SEQUENCE [LARGE SCALE GENOMIC DNA]</scope>
    <source>
        <strain evidence="11 12">NIES-4479</strain>
    </source>
</reference>
<dbReference type="EMBL" id="BRXU01000013">
    <property type="protein sequence ID" value="GLC55619.1"/>
    <property type="molecule type" value="Genomic_DNA"/>
</dbReference>
<feature type="compositionally biased region" description="Basic and acidic residues" evidence="9">
    <location>
        <begin position="101"/>
        <end position="111"/>
    </location>
</feature>
<feature type="region of interest" description="Disordered" evidence="9">
    <location>
        <begin position="176"/>
        <end position="200"/>
    </location>
</feature>
<feature type="compositionally biased region" description="Low complexity" evidence="9">
    <location>
        <begin position="513"/>
        <end position="528"/>
    </location>
</feature>
<keyword evidence="4" id="KW-0418">Kinase</keyword>
<evidence type="ECO:0000256" key="6">
    <source>
        <dbReference type="PIRSR" id="PIRSR630616-1"/>
    </source>
</evidence>
<evidence type="ECO:0000256" key="7">
    <source>
        <dbReference type="PIRSR" id="PIRSR630616-2"/>
    </source>
</evidence>
<dbReference type="Gene3D" id="1.10.510.10">
    <property type="entry name" value="Transferase(Phosphotransferase) domain 1"/>
    <property type="match status" value="1"/>
</dbReference>
<evidence type="ECO:0000256" key="9">
    <source>
        <dbReference type="SAM" id="MobiDB-lite"/>
    </source>
</evidence>
<organism evidence="11 12">
    <name type="scientific">Pleodorina starrii</name>
    <dbReference type="NCBI Taxonomy" id="330485"/>
    <lineage>
        <taxon>Eukaryota</taxon>
        <taxon>Viridiplantae</taxon>
        <taxon>Chlorophyta</taxon>
        <taxon>core chlorophytes</taxon>
        <taxon>Chlorophyceae</taxon>
        <taxon>CS clade</taxon>
        <taxon>Chlamydomonadales</taxon>
        <taxon>Volvocaceae</taxon>
        <taxon>Pleodorina</taxon>
    </lineage>
</organism>
<feature type="region of interest" description="Disordered" evidence="9">
    <location>
        <begin position="278"/>
        <end position="317"/>
    </location>
</feature>
<dbReference type="FunFam" id="1.10.510.10:FF:000813">
    <property type="entry name" value="Aurora-like kinase"/>
    <property type="match status" value="1"/>
</dbReference>
<feature type="compositionally biased region" description="Polar residues" evidence="9">
    <location>
        <begin position="179"/>
        <end position="194"/>
    </location>
</feature>
<feature type="region of interest" description="Disordered" evidence="9">
    <location>
        <begin position="222"/>
        <end position="241"/>
    </location>
</feature>
<keyword evidence="2" id="KW-0808">Transferase</keyword>
<name>A0A9W6F475_9CHLO</name>
<dbReference type="Proteomes" id="UP001165080">
    <property type="component" value="Unassembled WGS sequence"/>
</dbReference>
<feature type="domain" description="Protein kinase" evidence="10">
    <location>
        <begin position="594"/>
        <end position="872"/>
    </location>
</feature>
<feature type="binding site" evidence="7">
    <location>
        <position position="736"/>
    </location>
    <ligand>
        <name>ATP</name>
        <dbReference type="ChEBI" id="CHEBI:30616"/>
    </ligand>
</feature>
<dbReference type="InterPro" id="IPR000719">
    <property type="entry name" value="Prot_kinase_dom"/>
</dbReference>
<dbReference type="InterPro" id="IPR030616">
    <property type="entry name" value="Aur-like"/>
</dbReference>
<feature type="binding site" evidence="7">
    <location>
        <position position="623"/>
    </location>
    <ligand>
        <name>ATP</name>
        <dbReference type="ChEBI" id="CHEBI:30616"/>
    </ligand>
</feature>
<evidence type="ECO:0000256" key="1">
    <source>
        <dbReference type="ARBA" id="ARBA00022527"/>
    </source>
</evidence>
<dbReference type="PROSITE" id="PS50011">
    <property type="entry name" value="PROTEIN_KINASE_DOM"/>
    <property type="match status" value="1"/>
</dbReference>
<feature type="region of interest" description="Disordered" evidence="9">
    <location>
        <begin position="512"/>
        <end position="540"/>
    </location>
</feature>
<dbReference type="InterPro" id="IPR011009">
    <property type="entry name" value="Kinase-like_dom_sf"/>
</dbReference>
<feature type="compositionally biased region" description="Low complexity" evidence="9">
    <location>
        <begin position="230"/>
        <end position="241"/>
    </location>
</feature>
<dbReference type="PANTHER" id="PTHR24350">
    <property type="entry name" value="SERINE/THREONINE-PROTEIN KINASE IAL-RELATED"/>
    <property type="match status" value="1"/>
</dbReference>
<feature type="compositionally biased region" description="Pro residues" evidence="9">
    <location>
        <begin position="445"/>
        <end position="454"/>
    </location>
</feature>
<evidence type="ECO:0000313" key="11">
    <source>
        <dbReference type="EMBL" id="GLC55619.1"/>
    </source>
</evidence>
<dbReference type="AlphaFoldDB" id="A0A9W6F475"/>
<keyword evidence="12" id="KW-1185">Reference proteome</keyword>
<evidence type="ECO:0000256" key="3">
    <source>
        <dbReference type="ARBA" id="ARBA00022741"/>
    </source>
</evidence>
<proteinExistence type="predicted"/>
<feature type="region of interest" description="Disordered" evidence="9">
    <location>
        <begin position="101"/>
        <end position="127"/>
    </location>
</feature>
<feature type="compositionally biased region" description="Polar residues" evidence="9">
    <location>
        <begin position="428"/>
        <end position="438"/>
    </location>
</feature>
<protein>
    <recommendedName>
        <fullName evidence="10">Protein kinase domain-containing protein</fullName>
    </recommendedName>
</protein>
<evidence type="ECO:0000256" key="4">
    <source>
        <dbReference type="ARBA" id="ARBA00022777"/>
    </source>
</evidence>
<accession>A0A9W6F475</accession>
<dbReference type="GO" id="GO:0005524">
    <property type="term" value="F:ATP binding"/>
    <property type="evidence" value="ECO:0007669"/>
    <property type="project" value="UniProtKB-KW"/>
</dbReference>
<feature type="cross-link" description="Glycyl lysine isopeptide (Lys-Gly) (interchain with G-Cter in SUMO2)" evidence="8">
    <location>
        <position position="720"/>
    </location>
</feature>
<evidence type="ECO:0000259" key="10">
    <source>
        <dbReference type="PROSITE" id="PS50011"/>
    </source>
</evidence>
<gene>
    <name evidence="11" type="primary">PLEST001975</name>
    <name evidence="11" type="ORF">PLESTB_001007500</name>
</gene>
<dbReference type="SMART" id="SM00220">
    <property type="entry name" value="S_TKc"/>
    <property type="match status" value="1"/>
</dbReference>
<feature type="compositionally biased region" description="Basic and acidic residues" evidence="9">
    <location>
        <begin position="118"/>
        <end position="127"/>
    </location>
</feature>
<comment type="caution">
    <text evidence="11">The sequence shown here is derived from an EMBL/GenBank/DDBJ whole genome shotgun (WGS) entry which is preliminary data.</text>
</comment>
<keyword evidence="1" id="KW-0723">Serine/threonine-protein kinase</keyword>
<sequence length="899" mass="96365">MKNIFSCGSLFHRRRSVVADDDAPARANVPSQALPSDVRPYPAPKNNPALKVYGPGAWSSASRGSRSATDLSCLSPLVRPPQRATFRQSLSRLCVNISLTRREDGGPRDSSIHSPAHRANDIEPRPTGHCDFCGTPDTSSIAAKNSCVSKADRLSGDRSSGDRLSGSQPVLGRFAEGWSSRSSSAQRNRPSGPSTLHLRRTTSPIQNIFTSLFPQLSDADFDSRSRHGIPSAPGAPSASASVSMSTAEAAAAASATSAAEPQPQAARRTLTVIPELQGGYPQLQASSRTNDLRNRPDDGARRRSHDICAARRGPAAEAGCGTVRSAAGVSPTADEAPRAQSPLVRLIGNNSSRAGTRDQVFPPAAAPGLEQRQVEYTSRWGPPPPQPPQPQPPGLLASLLRQALVTHLSMSNSARTLQQQLLLQLQPRQASPDVQATVFSRRRPPPPSPLPWPSPRHSLEERDESLGRQLLQPPQPRQQPLRGMAVGVAAAVDVGQCSGSLARSFCATNSPWSGTAATSQTSASPRTSLDASSGGPPPEQRLLSLGVQLNTAAAAAAAPPPFTPLQLPTVDGLLYMWPGVERAMKRRSWRMDDFELARLMHQGYASKVYKAVCLRSRREVVLKIYSLDDLSEFLTHQMLRELHIHSQLEHPGIAQLYGAFKEGQRLVLVLQYARGGTLNRARQRLGARLSEAQALQLVLLPLLRVLGYLHARRILHRDIKPENLLFTPDWTLKLCDFGVSLCTAIERPVTRTGSGDYMAPEVRHCPLKEQPGDNKTNPALAYTTAVDIWSVGVLSYSLLVGFMPFPGGLPAARPQAAAAAAATTATAAAAAEPSLAFPSSVSPEARGFVESCLRLRPEDRPTIGELLQHPWVRGAARSGRGSFEARPAAAGGDQAAGPF</sequence>